<organism evidence="3 4">
    <name type="scientific">Paenibacillus xerothermodurans</name>
    <dbReference type="NCBI Taxonomy" id="1977292"/>
    <lineage>
        <taxon>Bacteria</taxon>
        <taxon>Bacillati</taxon>
        <taxon>Bacillota</taxon>
        <taxon>Bacilli</taxon>
        <taxon>Bacillales</taxon>
        <taxon>Paenibacillaceae</taxon>
        <taxon>Paenibacillus</taxon>
    </lineage>
</organism>
<sequence length="356" mass="38263">MAKVQDELNIRVSPEHLTAFCTEVLIAAGIPDNDALLIADSLVHANLTGVHSHGVSKLNDYLLRLDQNLVTKETNITVVRESATTALLDAGNGWGQVVSQRAVDIAVEKAKQYGSSWVGVRNSNHYGTAAYWTAKIAAQGMIGISMTNTSPVMVPFGSKTPTLGTNPLCIAVPSSSGRPIMLDMATSNQARGKITLASKLGKPIPKDWAITADGQETTDAHEALKGSLLPFGGAKGSGLAIMIDILTGVLTGSMFGASVPRFYDDPVPQDLGHMFAAIDIESMLPLDTFLERMDEKERETRESAPAQGFEQVYMPGDLEYLRAEQARKDGIQLSKEIYEELLSTARRYGVKSVLGA</sequence>
<gene>
    <name evidence="3" type="ORF">CBW46_017245</name>
</gene>
<dbReference type="Proteomes" id="UP000214746">
    <property type="component" value="Unassembled WGS sequence"/>
</dbReference>
<dbReference type="Gene3D" id="3.30.1370.60">
    <property type="entry name" value="Hypothetical oxidoreductase yiak, domain 2"/>
    <property type="match status" value="1"/>
</dbReference>
<comment type="caution">
    <text evidence="3">The sequence shown here is derived from an EMBL/GenBank/DDBJ whole genome shotgun (WGS) entry which is preliminary data.</text>
</comment>
<dbReference type="PANTHER" id="PTHR11091:SF0">
    <property type="entry name" value="MALATE DEHYDROGENASE"/>
    <property type="match status" value="1"/>
</dbReference>
<keyword evidence="2" id="KW-0560">Oxidoreductase</keyword>
<dbReference type="AlphaFoldDB" id="A0A2W1N963"/>
<protein>
    <submittedName>
        <fullName evidence="3">Ldh family oxidoreductase</fullName>
    </submittedName>
</protein>
<dbReference type="InterPro" id="IPR036111">
    <property type="entry name" value="Mal/L-sulfo/L-lacto_DH-like_sf"/>
</dbReference>
<dbReference type="GO" id="GO:0016491">
    <property type="term" value="F:oxidoreductase activity"/>
    <property type="evidence" value="ECO:0007669"/>
    <property type="project" value="UniProtKB-KW"/>
</dbReference>
<dbReference type="Pfam" id="PF02615">
    <property type="entry name" value="Ldh_2"/>
    <property type="match status" value="1"/>
</dbReference>
<accession>A0A2W1N963</accession>
<evidence type="ECO:0000256" key="2">
    <source>
        <dbReference type="ARBA" id="ARBA00023002"/>
    </source>
</evidence>
<reference evidence="3" key="1">
    <citation type="submission" date="2018-06" db="EMBL/GenBank/DDBJ databases">
        <title>Paenibacillus xerothermodurans sp. nov. an extremely dry heat resistant spore forming bacterium isolated from the soil of Cape Canaveral, Florida.</title>
        <authorList>
            <person name="Seuylemezian A."/>
            <person name="Kaur N."/>
            <person name="Patil P."/>
            <person name="Patil P."/>
            <person name="Mayilraj S."/>
            <person name="Vaishampayan P."/>
        </authorList>
    </citation>
    <scope>NUCLEOTIDE SEQUENCE [LARGE SCALE GENOMIC DNA]</scope>
    <source>
        <strain evidence="3">ATCC 27380</strain>
    </source>
</reference>
<evidence type="ECO:0000256" key="1">
    <source>
        <dbReference type="ARBA" id="ARBA00006056"/>
    </source>
</evidence>
<dbReference type="InterPro" id="IPR003767">
    <property type="entry name" value="Malate/L-lactate_DH-like"/>
</dbReference>
<keyword evidence="4" id="KW-1185">Reference proteome</keyword>
<comment type="similarity">
    <text evidence="1">Belongs to the LDH2/MDH2 oxidoreductase family.</text>
</comment>
<proteinExistence type="inferred from homology"/>
<dbReference type="RefSeq" id="WP_089201228.1">
    <property type="nucleotide sequence ID" value="NZ_NHRJ02000014.1"/>
</dbReference>
<dbReference type="InterPro" id="IPR043143">
    <property type="entry name" value="Mal/L-sulf/L-lact_DH-like_NADP"/>
</dbReference>
<dbReference type="SUPFAM" id="SSF89733">
    <property type="entry name" value="L-sulfolactate dehydrogenase-like"/>
    <property type="match status" value="1"/>
</dbReference>
<dbReference type="PANTHER" id="PTHR11091">
    <property type="entry name" value="OXIDOREDUCTASE-RELATED"/>
    <property type="match status" value="1"/>
</dbReference>
<evidence type="ECO:0000313" key="3">
    <source>
        <dbReference type="EMBL" id="PZE19681.1"/>
    </source>
</evidence>
<dbReference type="OrthoDB" id="9769447at2"/>
<dbReference type="EMBL" id="NHRJ02000014">
    <property type="protein sequence ID" value="PZE19681.1"/>
    <property type="molecule type" value="Genomic_DNA"/>
</dbReference>
<dbReference type="InterPro" id="IPR043144">
    <property type="entry name" value="Mal/L-sulf/L-lact_DH-like_ah"/>
</dbReference>
<evidence type="ECO:0000313" key="4">
    <source>
        <dbReference type="Proteomes" id="UP000214746"/>
    </source>
</evidence>
<name>A0A2W1N963_PAEXE</name>
<dbReference type="Gene3D" id="1.10.1530.10">
    <property type="match status" value="1"/>
</dbReference>